<dbReference type="AlphaFoldDB" id="A0A2V4MUA1"/>
<comment type="caution">
    <text evidence="1">The sequence shown here is derived from an EMBL/GenBank/DDBJ whole genome shotgun (WGS) entry which is preliminary data.</text>
</comment>
<reference evidence="1 2" key="1">
    <citation type="submission" date="2018-05" db="EMBL/GenBank/DDBJ databases">
        <title>Oceanovita maritima gen. nov., sp. nov., a marine bacterium in the family Rhodobacteraceae isolated from surface seawater of Lundu port Xiamen, China.</title>
        <authorList>
            <person name="Hetharua B.H."/>
            <person name="Min D."/>
            <person name="Liao H."/>
            <person name="Tian Y."/>
        </authorList>
    </citation>
    <scope>NUCLEOTIDE SEQUENCE [LARGE SCALE GENOMIC DNA]</scope>
    <source>
        <strain evidence="1 2">FSX-11</strain>
    </source>
</reference>
<protein>
    <submittedName>
        <fullName evidence="1">Uncharacterized protein</fullName>
    </submittedName>
</protein>
<sequence>MRDLLATVGKAKGGSAQAHTQGVLQDLIRIRPGFIRRIGAVFGVLIDPSAKRGCGLLKRGGQKLAAALVGTSKPFCRLAKPTYHRGRAPQRF</sequence>
<organism evidence="1 2">
    <name type="scientific">Litorivita pollutaquae</name>
    <dbReference type="NCBI Taxonomy" id="2200892"/>
    <lineage>
        <taxon>Bacteria</taxon>
        <taxon>Pseudomonadati</taxon>
        <taxon>Pseudomonadota</taxon>
        <taxon>Alphaproteobacteria</taxon>
        <taxon>Rhodobacterales</taxon>
        <taxon>Paracoccaceae</taxon>
        <taxon>Litorivita</taxon>
    </lineage>
</organism>
<evidence type="ECO:0000313" key="2">
    <source>
        <dbReference type="Proteomes" id="UP000248012"/>
    </source>
</evidence>
<accession>A0A2V4MUA1</accession>
<dbReference type="Proteomes" id="UP000248012">
    <property type="component" value="Unassembled WGS sequence"/>
</dbReference>
<keyword evidence="2" id="KW-1185">Reference proteome</keyword>
<dbReference type="EMBL" id="QFVT01000002">
    <property type="protein sequence ID" value="PYC49069.1"/>
    <property type="molecule type" value="Genomic_DNA"/>
</dbReference>
<name>A0A2V4MUA1_9RHOB</name>
<proteinExistence type="predicted"/>
<evidence type="ECO:0000313" key="1">
    <source>
        <dbReference type="EMBL" id="PYC49069.1"/>
    </source>
</evidence>
<gene>
    <name evidence="1" type="ORF">DI396_03145</name>
</gene>